<keyword evidence="2" id="KW-1133">Transmembrane helix</keyword>
<proteinExistence type="predicted"/>
<sequence length="220" mass="23688">MMLYADLPVRRAWQVAGDLFVVLWTWLWIDVAHAVRDATLRLADPGRRIDSSASDLAGRLRDAGDSVARIPLVGDDVSSPFDGAGRAAQGLAGAGRQQVAAAESLAHWLGLTVALVPILLLLLLWLPPRVRFVRRASAGRRFLDSGADLDLFALRAMAHQPLHVLARVDDDPAGAWRRGETRVVDELARLELRASGLRPPRRPAAASGPRGAGTGGRLTP</sequence>
<keyword evidence="2" id="KW-0472">Membrane</keyword>
<keyword evidence="2" id="KW-0812">Transmembrane</keyword>
<evidence type="ECO:0000256" key="1">
    <source>
        <dbReference type="SAM" id="MobiDB-lite"/>
    </source>
</evidence>
<feature type="region of interest" description="Disordered" evidence="1">
    <location>
        <begin position="198"/>
        <end position="220"/>
    </location>
</feature>
<dbReference type="OrthoDB" id="5198533at2"/>
<feature type="compositionally biased region" description="Low complexity" evidence="1">
    <location>
        <begin position="198"/>
        <end position="209"/>
    </location>
</feature>
<evidence type="ECO:0000313" key="3">
    <source>
        <dbReference type="EMBL" id="SDR97269.1"/>
    </source>
</evidence>
<gene>
    <name evidence="3" type="ORF">SAMN04488570_0848</name>
</gene>
<dbReference type="RefSeq" id="WP_091726459.1">
    <property type="nucleotide sequence ID" value="NZ_LT629757.1"/>
</dbReference>
<dbReference type="Proteomes" id="UP000198859">
    <property type="component" value="Chromosome I"/>
</dbReference>
<evidence type="ECO:0000256" key="2">
    <source>
        <dbReference type="SAM" id="Phobius"/>
    </source>
</evidence>
<evidence type="ECO:0000313" key="4">
    <source>
        <dbReference type="Proteomes" id="UP000198859"/>
    </source>
</evidence>
<protein>
    <recommendedName>
        <fullName evidence="5">Transmembrane protein</fullName>
    </recommendedName>
</protein>
<evidence type="ECO:0008006" key="5">
    <source>
        <dbReference type="Google" id="ProtNLM"/>
    </source>
</evidence>
<organism evidence="3 4">
    <name type="scientific">Nocardioides scoriae</name>
    <dbReference type="NCBI Taxonomy" id="642780"/>
    <lineage>
        <taxon>Bacteria</taxon>
        <taxon>Bacillati</taxon>
        <taxon>Actinomycetota</taxon>
        <taxon>Actinomycetes</taxon>
        <taxon>Propionibacteriales</taxon>
        <taxon>Nocardioidaceae</taxon>
        <taxon>Nocardioides</taxon>
    </lineage>
</organism>
<dbReference type="AlphaFoldDB" id="A0A1H1NG34"/>
<keyword evidence="4" id="KW-1185">Reference proteome</keyword>
<dbReference type="EMBL" id="LT629757">
    <property type="protein sequence ID" value="SDR97269.1"/>
    <property type="molecule type" value="Genomic_DNA"/>
</dbReference>
<feature type="transmembrane region" description="Helical" evidence="2">
    <location>
        <begin position="105"/>
        <end position="126"/>
    </location>
</feature>
<accession>A0A1H1NG34</accession>
<name>A0A1H1NG34_9ACTN</name>
<feature type="compositionally biased region" description="Gly residues" evidence="1">
    <location>
        <begin position="210"/>
        <end position="220"/>
    </location>
</feature>
<feature type="transmembrane region" description="Helical" evidence="2">
    <location>
        <begin position="12"/>
        <end position="29"/>
    </location>
</feature>
<dbReference type="STRING" id="642780.SAMN04488570_0848"/>
<reference evidence="4" key="1">
    <citation type="submission" date="2016-10" db="EMBL/GenBank/DDBJ databases">
        <authorList>
            <person name="Varghese N."/>
            <person name="Submissions S."/>
        </authorList>
    </citation>
    <scope>NUCLEOTIDE SEQUENCE [LARGE SCALE GENOMIC DNA]</scope>
    <source>
        <strain evidence="4">DSM 22127</strain>
    </source>
</reference>